<dbReference type="GO" id="GO:0008236">
    <property type="term" value="F:serine-type peptidase activity"/>
    <property type="evidence" value="ECO:0007669"/>
    <property type="project" value="UniProtKB-KW"/>
</dbReference>
<sequence length="116" mass="13328">MLSGLSAGAICWFVFGHSDSDWFINPEQWDYVRAYGLGLIPAAHCPHYNEEGRESFDEMMRNETIPGIALEDRTSLVETDGRYRILNEDRGRKAYLLKVSDNKLIKIELEEGEFVL</sequence>
<keyword evidence="4" id="KW-0720">Serine protease</keyword>
<dbReference type="PANTHER" id="PTHR20842:SF0">
    <property type="entry name" value="ALPHA-ASPARTYL DIPEPTIDASE"/>
    <property type="match status" value="1"/>
</dbReference>
<evidence type="ECO:0000313" key="6">
    <source>
        <dbReference type="Proteomes" id="UP000092971"/>
    </source>
</evidence>
<reference evidence="5 6" key="1">
    <citation type="submission" date="2016-02" db="EMBL/GenBank/DDBJ databases">
        <title>Comparison of Clostridium stercorarium subspecies using comparative genomics and transcriptomics.</title>
        <authorList>
            <person name="Schellenberg J."/>
            <person name="Thallinger G."/>
            <person name="Levin D.B."/>
            <person name="Zhang X."/>
            <person name="Alvare G."/>
            <person name="Fristensky B."/>
            <person name="Sparling R."/>
        </authorList>
    </citation>
    <scope>NUCLEOTIDE SEQUENCE [LARGE SCALE GENOMIC DNA]</scope>
    <source>
        <strain evidence="5 6">DSM 2910</strain>
    </source>
</reference>
<dbReference type="AlphaFoldDB" id="A0A1B1YFM7"/>
<organism evidence="5 6">
    <name type="scientific">Thermoclostridium stercorarium subsp. thermolacticum DSM 2910</name>
    <dbReference type="NCBI Taxonomy" id="1121336"/>
    <lineage>
        <taxon>Bacteria</taxon>
        <taxon>Bacillati</taxon>
        <taxon>Bacillota</taxon>
        <taxon>Clostridia</taxon>
        <taxon>Eubacteriales</taxon>
        <taxon>Oscillospiraceae</taxon>
        <taxon>Thermoclostridium</taxon>
    </lineage>
</organism>
<dbReference type="InterPro" id="IPR029062">
    <property type="entry name" value="Class_I_gatase-like"/>
</dbReference>
<dbReference type="EMBL" id="CP014672">
    <property type="protein sequence ID" value="ANW99550.1"/>
    <property type="molecule type" value="Genomic_DNA"/>
</dbReference>
<dbReference type="PANTHER" id="PTHR20842">
    <property type="entry name" value="PROTEASE S51 ALPHA-ASPARTYL DIPEPTIDASE"/>
    <property type="match status" value="1"/>
</dbReference>
<gene>
    <name evidence="5" type="ORF">CSTERTH_11170</name>
</gene>
<keyword evidence="2" id="KW-0645">Protease</keyword>
<evidence type="ECO:0000256" key="4">
    <source>
        <dbReference type="ARBA" id="ARBA00022825"/>
    </source>
</evidence>
<protein>
    <submittedName>
        <fullName evidence="5">Peptidase family S51</fullName>
    </submittedName>
</protein>
<evidence type="ECO:0000313" key="5">
    <source>
        <dbReference type="EMBL" id="ANW99550.1"/>
    </source>
</evidence>
<evidence type="ECO:0000256" key="3">
    <source>
        <dbReference type="ARBA" id="ARBA00022801"/>
    </source>
</evidence>
<dbReference type="Pfam" id="PF03575">
    <property type="entry name" value="Peptidase_S51"/>
    <property type="match status" value="1"/>
</dbReference>
<name>A0A1B1YFM7_THEST</name>
<evidence type="ECO:0000256" key="1">
    <source>
        <dbReference type="ARBA" id="ARBA00006534"/>
    </source>
</evidence>
<evidence type="ECO:0000256" key="2">
    <source>
        <dbReference type="ARBA" id="ARBA00022670"/>
    </source>
</evidence>
<dbReference type="Gene3D" id="3.40.50.880">
    <property type="match status" value="1"/>
</dbReference>
<dbReference type="Proteomes" id="UP000092971">
    <property type="component" value="Chromosome"/>
</dbReference>
<accession>A0A1B1YFM7</accession>
<comment type="similarity">
    <text evidence="1">Belongs to the peptidase S51 family.</text>
</comment>
<keyword evidence="3" id="KW-0378">Hydrolase</keyword>
<dbReference type="GO" id="GO:0006508">
    <property type="term" value="P:proteolysis"/>
    <property type="evidence" value="ECO:0007669"/>
    <property type="project" value="UniProtKB-KW"/>
</dbReference>
<dbReference type="InterPro" id="IPR005320">
    <property type="entry name" value="Peptidase_S51"/>
</dbReference>
<proteinExistence type="inferred from homology"/>